<organism evidence="4 5">
    <name type="scientific">Microbacterium betulae</name>
    <dbReference type="NCBI Taxonomy" id="2981139"/>
    <lineage>
        <taxon>Bacteria</taxon>
        <taxon>Bacillati</taxon>
        <taxon>Actinomycetota</taxon>
        <taxon>Actinomycetes</taxon>
        <taxon>Micrococcales</taxon>
        <taxon>Microbacteriaceae</taxon>
        <taxon>Microbacterium</taxon>
    </lineage>
</organism>
<dbReference type="PANTHER" id="PTHR21666">
    <property type="entry name" value="PEPTIDASE-RELATED"/>
    <property type="match status" value="1"/>
</dbReference>
<proteinExistence type="predicted"/>
<dbReference type="EMBL" id="CP118157">
    <property type="protein sequence ID" value="WOF21574.1"/>
    <property type="molecule type" value="Genomic_DNA"/>
</dbReference>
<dbReference type="Gene3D" id="2.70.70.10">
    <property type="entry name" value="Glucose Permease (Domain IIA)"/>
    <property type="match status" value="1"/>
</dbReference>
<dbReference type="PANTHER" id="PTHR21666:SF289">
    <property type="entry name" value="L-ALA--D-GLU ENDOPEPTIDASE"/>
    <property type="match status" value="1"/>
</dbReference>
<dbReference type="GO" id="GO:0004222">
    <property type="term" value="F:metalloendopeptidase activity"/>
    <property type="evidence" value="ECO:0007669"/>
    <property type="project" value="TreeGrafter"/>
</dbReference>
<evidence type="ECO:0000313" key="4">
    <source>
        <dbReference type="EMBL" id="WOF21574.1"/>
    </source>
</evidence>
<dbReference type="RefSeq" id="WP_317138052.1">
    <property type="nucleotide sequence ID" value="NZ_CP118157.1"/>
</dbReference>
<reference evidence="4 5" key="1">
    <citation type="submission" date="2023-02" db="EMBL/GenBank/DDBJ databases">
        <title>Microbacterium betulae sp. nov., isolated from birch wood.</title>
        <authorList>
            <person name="Pasciak M."/>
            <person name="Pawlik K.J."/>
            <person name="Martynowski D."/>
            <person name="Laczmanski L."/>
            <person name="Ciekot J."/>
            <person name="Szponar B."/>
            <person name="Wojcik-Fatla A."/>
            <person name="Mackiewicz B."/>
            <person name="Farian E."/>
            <person name="Cholewa G."/>
            <person name="Cholewa A."/>
            <person name="Dutkiewicz J."/>
        </authorList>
    </citation>
    <scope>NUCLEOTIDE SEQUENCE [LARGE SCALE GENOMIC DNA]</scope>
    <source>
        <strain evidence="4 5">AB</strain>
    </source>
</reference>
<dbReference type="Pfam" id="PF01551">
    <property type="entry name" value="Peptidase_M23"/>
    <property type="match status" value="1"/>
</dbReference>
<sequence length="176" mass="17908">MPRFARILALLALAACCVSSASTAPSGGTPARGDVARIETAEAWVWPVAQDVRIVRPFDAPPHRYGAGHRGVDLAADAGPLRAPATGVIAFAGVVVDRPLVTIDHGDGLVTTLEPVVTELSPGDAVSRGQEVGALGSGGHAARGAVHFGVRLDGEYVNPLLLLGGVPRAVLLPCCG</sequence>
<gene>
    <name evidence="4" type="ORF">N8K70_09205</name>
</gene>
<feature type="chain" id="PRO_5041692354" evidence="2">
    <location>
        <begin position="24"/>
        <end position="176"/>
    </location>
</feature>
<dbReference type="CDD" id="cd12797">
    <property type="entry name" value="M23_peptidase"/>
    <property type="match status" value="1"/>
</dbReference>
<keyword evidence="1 2" id="KW-0732">Signal</keyword>
<dbReference type="Proteomes" id="UP001305498">
    <property type="component" value="Chromosome"/>
</dbReference>
<dbReference type="SUPFAM" id="SSF51261">
    <property type="entry name" value="Duplicated hybrid motif"/>
    <property type="match status" value="1"/>
</dbReference>
<protein>
    <submittedName>
        <fullName evidence="4">M23 family metallopeptidase</fullName>
    </submittedName>
</protein>
<feature type="signal peptide" evidence="2">
    <location>
        <begin position="1"/>
        <end position="23"/>
    </location>
</feature>
<evidence type="ECO:0000259" key="3">
    <source>
        <dbReference type="Pfam" id="PF01551"/>
    </source>
</evidence>
<keyword evidence="5" id="KW-1185">Reference proteome</keyword>
<dbReference type="InterPro" id="IPR011055">
    <property type="entry name" value="Dup_hybrid_motif"/>
</dbReference>
<feature type="domain" description="M23ase beta-sheet core" evidence="3">
    <location>
        <begin position="68"/>
        <end position="159"/>
    </location>
</feature>
<name>A0AA97FFR6_9MICO</name>
<dbReference type="KEGG" id="mbet:N8K70_09205"/>
<dbReference type="InterPro" id="IPR050570">
    <property type="entry name" value="Cell_wall_metabolism_enzyme"/>
</dbReference>
<evidence type="ECO:0000256" key="1">
    <source>
        <dbReference type="ARBA" id="ARBA00022729"/>
    </source>
</evidence>
<dbReference type="InterPro" id="IPR016047">
    <property type="entry name" value="M23ase_b-sheet_dom"/>
</dbReference>
<accession>A0AA97FFR6</accession>
<evidence type="ECO:0000313" key="5">
    <source>
        <dbReference type="Proteomes" id="UP001305498"/>
    </source>
</evidence>
<evidence type="ECO:0000256" key="2">
    <source>
        <dbReference type="SAM" id="SignalP"/>
    </source>
</evidence>
<dbReference type="AlphaFoldDB" id="A0AA97FFR6"/>